<reference evidence="2 3" key="1">
    <citation type="submission" date="2015-03" db="EMBL/GenBank/DDBJ databases">
        <authorList>
            <person name="Zheng J."/>
            <person name="Ganezle M."/>
        </authorList>
    </citation>
    <scope>NUCLEOTIDE SEQUENCE [LARGE SCALE GENOMIC DNA]</scope>
    <source>
        <strain evidence="2 3">LP38</strain>
    </source>
</reference>
<dbReference type="PROSITE" id="PS50943">
    <property type="entry name" value="HTH_CROC1"/>
    <property type="match status" value="1"/>
</dbReference>
<dbReference type="SUPFAM" id="SSF47413">
    <property type="entry name" value="lambda repressor-like DNA-binding domains"/>
    <property type="match status" value="1"/>
</dbReference>
<evidence type="ECO:0000313" key="3">
    <source>
        <dbReference type="Proteomes" id="UP000033491"/>
    </source>
</evidence>
<name>A0A0F3RR96_9LACO</name>
<dbReference type="Proteomes" id="UP000033491">
    <property type="component" value="Unassembled WGS sequence"/>
</dbReference>
<organism evidence="2 3">
    <name type="scientific">Levilactobacillus spicheri</name>
    <dbReference type="NCBI Taxonomy" id="216463"/>
    <lineage>
        <taxon>Bacteria</taxon>
        <taxon>Bacillati</taxon>
        <taxon>Bacillota</taxon>
        <taxon>Bacilli</taxon>
        <taxon>Lactobacillales</taxon>
        <taxon>Lactobacillaceae</taxon>
        <taxon>Levilactobacillus</taxon>
    </lineage>
</organism>
<dbReference type="Gene3D" id="1.10.260.40">
    <property type="entry name" value="lambda repressor-like DNA-binding domains"/>
    <property type="match status" value="1"/>
</dbReference>
<evidence type="ECO:0000313" key="2">
    <source>
        <dbReference type="EMBL" id="KJW12521.1"/>
    </source>
</evidence>
<feature type="domain" description="HTH cro/C1-type" evidence="1">
    <location>
        <begin position="36"/>
        <end position="89"/>
    </location>
</feature>
<comment type="caution">
    <text evidence="2">The sequence shown here is derived from an EMBL/GenBank/DDBJ whole genome shotgun (WGS) entry which is preliminary data.</text>
</comment>
<dbReference type="GO" id="GO:0003677">
    <property type="term" value="F:DNA binding"/>
    <property type="evidence" value="ECO:0007669"/>
    <property type="project" value="InterPro"/>
</dbReference>
<dbReference type="SMART" id="SM00530">
    <property type="entry name" value="HTH_XRE"/>
    <property type="match status" value="1"/>
</dbReference>
<dbReference type="Pfam" id="PF13560">
    <property type="entry name" value="HTH_31"/>
    <property type="match status" value="1"/>
</dbReference>
<proteinExistence type="predicted"/>
<protein>
    <recommendedName>
        <fullName evidence="1">HTH cro/C1-type domain-containing protein</fullName>
    </recommendedName>
</protein>
<dbReference type="EMBL" id="JZCR01000019">
    <property type="protein sequence ID" value="KJW12521.1"/>
    <property type="molecule type" value="Genomic_DNA"/>
</dbReference>
<dbReference type="RefSeq" id="WP_045807626.1">
    <property type="nucleotide sequence ID" value="NZ_JZCR01000019.1"/>
</dbReference>
<dbReference type="PATRIC" id="fig|216463.3.peg.823"/>
<gene>
    <name evidence="2" type="ORF">VC81_08525</name>
</gene>
<dbReference type="CDD" id="cd00093">
    <property type="entry name" value="HTH_XRE"/>
    <property type="match status" value="1"/>
</dbReference>
<sequence length="94" mass="10492">MATISFDDYLNDRLKDPQERQLFEADSVKFDVGYQLYQARQTADLSRQQLAQKVGLTADVIGQIEQGNEVPLRTLQRAAGGLGLKVTVSLEPRP</sequence>
<dbReference type="AlphaFoldDB" id="A0A0F3RR96"/>
<dbReference type="InterPro" id="IPR001387">
    <property type="entry name" value="Cro/C1-type_HTH"/>
</dbReference>
<accession>A0A0F3RR96</accession>
<dbReference type="STRING" id="216463.VC81_08525"/>
<evidence type="ECO:0000259" key="1">
    <source>
        <dbReference type="PROSITE" id="PS50943"/>
    </source>
</evidence>
<dbReference type="InterPro" id="IPR010982">
    <property type="entry name" value="Lambda_DNA-bd_dom_sf"/>
</dbReference>